<dbReference type="EMBL" id="JARQWQ010000066">
    <property type="protein sequence ID" value="KAK2554831.1"/>
    <property type="molecule type" value="Genomic_DNA"/>
</dbReference>
<sequence length="574" mass="65772">MYDQTSTDHWLNGFLRQNCEEGRKRLQEERKLWNFTDSENDLDLSGIFNFSQYEESNGHVGQDIPSSSGTQDSVVLNKIEETTQFKDDITIHENEKPTDRSSRLLTSTYSEGDGISIAGKRGKGVDNRENNNAHHKGESSHEYQTSPERSLEARKKAPTKDEISTGVEKRDDSHPTSVEEARPESRKAEWDFETQLVEVPGMDIVYSKQQLQHAINDFNCKAVQRERLRFKQTMKQIEETVNEVLEEVERLDSNFKLQRMSPDSYYERKSWNEVDILIVLENVSLDEFAIEDLKTPTGYAKIRLKTSAGTSDEETASAIPSSSSESGVTSSRHPLFQWATEMQPGEIYLSPKKLSRVFAALVSRATGRILRNGSNLNRKCVSFTEEEASVPFIVNLIPTVACPQNWPLCAYWLKNHTKNWPTENAKDEVMLRGMHLVAIVTNKDSDFLWRISFCAARRHLLSSDCEGKTKCLRVLKVLLQNDLSRPKGLVPLHLDNIVLWASKKHWRKEEWAESMLSDRVLEILVALHKCLENRDCYNFFVPTMNLYSDLKPEVASMLAVKVKDVLLDPFKYLI</sequence>
<keyword evidence="9" id="KW-1185">Reference proteome</keyword>
<gene>
    <name evidence="8" type="ORF">P5673_023471</name>
</gene>
<protein>
    <submittedName>
        <fullName evidence="8">Protein mab-21-like</fullName>
    </submittedName>
</protein>
<organism evidence="8 9">
    <name type="scientific">Acropora cervicornis</name>
    <name type="common">Staghorn coral</name>
    <dbReference type="NCBI Taxonomy" id="6130"/>
    <lineage>
        <taxon>Eukaryota</taxon>
        <taxon>Metazoa</taxon>
        <taxon>Cnidaria</taxon>
        <taxon>Anthozoa</taxon>
        <taxon>Hexacorallia</taxon>
        <taxon>Scleractinia</taxon>
        <taxon>Astrocoeniina</taxon>
        <taxon>Acroporidae</taxon>
        <taxon>Acropora</taxon>
    </lineage>
</organism>
<evidence type="ECO:0000313" key="8">
    <source>
        <dbReference type="EMBL" id="KAK2554831.1"/>
    </source>
</evidence>
<name>A0AAD9Q538_ACRCE</name>
<evidence type="ECO:0000256" key="5">
    <source>
        <dbReference type="SAM" id="MobiDB-lite"/>
    </source>
</evidence>
<feature type="coiled-coil region" evidence="4">
    <location>
        <begin position="220"/>
        <end position="254"/>
    </location>
</feature>
<feature type="region of interest" description="Disordered" evidence="5">
    <location>
        <begin position="90"/>
        <end position="187"/>
    </location>
</feature>
<feature type="domain" description="Mab-21-like HhH/H2TH-like" evidence="7">
    <location>
        <begin position="469"/>
        <end position="563"/>
    </location>
</feature>
<comment type="similarity">
    <text evidence="2">Belongs to the mab-21 family.</text>
</comment>
<dbReference type="Pfam" id="PF03281">
    <property type="entry name" value="Mab-21"/>
    <property type="match status" value="1"/>
</dbReference>
<dbReference type="GO" id="GO:0005524">
    <property type="term" value="F:ATP binding"/>
    <property type="evidence" value="ECO:0007669"/>
    <property type="project" value="UniProtKB-KW"/>
</dbReference>
<comment type="cofactor">
    <cofactor evidence="1">
        <name>Mg(2+)</name>
        <dbReference type="ChEBI" id="CHEBI:18420"/>
    </cofactor>
</comment>
<feature type="region of interest" description="Disordered" evidence="5">
    <location>
        <begin position="310"/>
        <end position="330"/>
    </location>
</feature>
<dbReference type="Proteomes" id="UP001249851">
    <property type="component" value="Unassembled WGS sequence"/>
</dbReference>
<keyword evidence="3" id="KW-0547">Nucleotide-binding</keyword>
<dbReference type="Gene3D" id="3.30.460.90">
    <property type="match status" value="1"/>
</dbReference>
<feature type="domain" description="Mab-21-like nucleotidyltransferase" evidence="6">
    <location>
        <begin position="272"/>
        <end position="462"/>
    </location>
</feature>
<evidence type="ECO:0000256" key="2">
    <source>
        <dbReference type="ARBA" id="ARBA00008307"/>
    </source>
</evidence>
<feature type="compositionally biased region" description="Low complexity" evidence="5">
    <location>
        <begin position="316"/>
        <end position="330"/>
    </location>
</feature>
<feature type="compositionally biased region" description="Basic and acidic residues" evidence="5">
    <location>
        <begin position="123"/>
        <end position="141"/>
    </location>
</feature>
<accession>A0AAD9Q538</accession>
<feature type="compositionally biased region" description="Basic and acidic residues" evidence="5">
    <location>
        <begin position="149"/>
        <end position="187"/>
    </location>
</feature>
<dbReference type="InterPro" id="IPR046906">
    <property type="entry name" value="Mab-21_HhH/H2TH-like"/>
</dbReference>
<dbReference type="AlphaFoldDB" id="A0AAD9Q538"/>
<evidence type="ECO:0000256" key="3">
    <source>
        <dbReference type="ARBA" id="ARBA00022840"/>
    </source>
</evidence>
<reference evidence="8" key="1">
    <citation type="journal article" date="2023" name="G3 (Bethesda)">
        <title>Whole genome assembly and annotation of the endangered Caribbean coral Acropora cervicornis.</title>
        <authorList>
            <person name="Selwyn J.D."/>
            <person name="Vollmer S.V."/>
        </authorList>
    </citation>
    <scope>NUCLEOTIDE SEQUENCE</scope>
    <source>
        <strain evidence="8">K2</strain>
    </source>
</reference>
<dbReference type="Pfam" id="PF20266">
    <property type="entry name" value="Mab-21_C"/>
    <property type="match status" value="1"/>
</dbReference>
<evidence type="ECO:0000313" key="9">
    <source>
        <dbReference type="Proteomes" id="UP001249851"/>
    </source>
</evidence>
<dbReference type="PANTHER" id="PTHR10656:SF70">
    <property type="entry name" value="PROTEIN MAB-21-RELATED"/>
    <property type="match status" value="1"/>
</dbReference>
<dbReference type="PANTHER" id="PTHR10656">
    <property type="entry name" value="CELL FATE DETERMINING PROTEIN MAB21-RELATED"/>
    <property type="match status" value="1"/>
</dbReference>
<evidence type="ECO:0000259" key="6">
    <source>
        <dbReference type="Pfam" id="PF03281"/>
    </source>
</evidence>
<dbReference type="InterPro" id="IPR046903">
    <property type="entry name" value="Mab-21-like_nuc_Trfase"/>
</dbReference>
<evidence type="ECO:0000256" key="1">
    <source>
        <dbReference type="ARBA" id="ARBA00001946"/>
    </source>
</evidence>
<evidence type="ECO:0000259" key="7">
    <source>
        <dbReference type="Pfam" id="PF20266"/>
    </source>
</evidence>
<dbReference type="Gene3D" id="1.10.1410.40">
    <property type="match status" value="1"/>
</dbReference>
<dbReference type="InterPro" id="IPR024810">
    <property type="entry name" value="MAB21L/cGLR"/>
</dbReference>
<keyword evidence="4" id="KW-0175">Coiled coil</keyword>
<feature type="compositionally biased region" description="Basic and acidic residues" evidence="5">
    <location>
        <begin position="90"/>
        <end position="102"/>
    </location>
</feature>
<dbReference type="GO" id="GO:0016779">
    <property type="term" value="F:nucleotidyltransferase activity"/>
    <property type="evidence" value="ECO:0007669"/>
    <property type="project" value="UniProtKB-ARBA"/>
</dbReference>
<dbReference type="SMART" id="SM01265">
    <property type="entry name" value="Mab-21"/>
    <property type="match status" value="1"/>
</dbReference>
<comment type="caution">
    <text evidence="8">The sequence shown here is derived from an EMBL/GenBank/DDBJ whole genome shotgun (WGS) entry which is preliminary data.</text>
</comment>
<keyword evidence="3" id="KW-0067">ATP-binding</keyword>
<reference evidence="8" key="2">
    <citation type="journal article" date="2023" name="Science">
        <title>Genomic signatures of disease resistance in endangered staghorn corals.</title>
        <authorList>
            <person name="Vollmer S.V."/>
            <person name="Selwyn J.D."/>
            <person name="Despard B.A."/>
            <person name="Roesel C.L."/>
        </authorList>
    </citation>
    <scope>NUCLEOTIDE SEQUENCE</scope>
    <source>
        <strain evidence="8">K2</strain>
    </source>
</reference>
<evidence type="ECO:0000256" key="4">
    <source>
        <dbReference type="SAM" id="Coils"/>
    </source>
</evidence>
<proteinExistence type="inferred from homology"/>